<protein>
    <submittedName>
        <fullName evidence="2">Membrane protein</fullName>
    </submittedName>
</protein>
<dbReference type="Proteomes" id="UP000028534">
    <property type="component" value="Unassembled WGS sequence"/>
</dbReference>
<reference evidence="2 3" key="1">
    <citation type="submission" date="2014-03" db="EMBL/GenBank/DDBJ databases">
        <title>Genome sequence of Sphingobium yanoikuyae B1.</title>
        <authorList>
            <person name="Gan H.M."/>
            <person name="Gan H.Y."/>
            <person name="Savka M.A."/>
        </authorList>
    </citation>
    <scope>NUCLEOTIDE SEQUENCE [LARGE SCALE GENOMIC DNA]</scope>
    <source>
        <strain evidence="2 3">B1</strain>
    </source>
</reference>
<gene>
    <name evidence="2" type="ORF">CP98_02627</name>
</gene>
<feature type="transmembrane region" description="Helical" evidence="1">
    <location>
        <begin position="232"/>
        <end position="258"/>
    </location>
</feature>
<dbReference type="InterPro" id="IPR005240">
    <property type="entry name" value="DUF389"/>
</dbReference>
<feature type="transmembrane region" description="Helical" evidence="1">
    <location>
        <begin position="167"/>
        <end position="188"/>
    </location>
</feature>
<evidence type="ECO:0000313" key="3">
    <source>
        <dbReference type="Proteomes" id="UP000028534"/>
    </source>
</evidence>
<accession>A0A084EKV3</accession>
<feature type="transmembrane region" description="Helical" evidence="1">
    <location>
        <begin position="142"/>
        <end position="160"/>
    </location>
</feature>
<name>A0A084EKV3_SPHYA</name>
<proteinExistence type="predicted"/>
<evidence type="ECO:0000256" key="1">
    <source>
        <dbReference type="SAM" id="Phobius"/>
    </source>
</evidence>
<dbReference type="RefSeq" id="WP_037519981.1">
    <property type="nucleotide sequence ID" value="NZ_JGVR01000015.1"/>
</dbReference>
<feature type="transmembrane region" description="Helical" evidence="1">
    <location>
        <begin position="72"/>
        <end position="92"/>
    </location>
</feature>
<dbReference type="eggNOG" id="COG1808">
    <property type="taxonomic scope" value="Bacteria"/>
</dbReference>
<comment type="caution">
    <text evidence="2">The sequence shown here is derived from an EMBL/GenBank/DDBJ whole genome shotgun (WGS) entry which is preliminary data.</text>
</comment>
<keyword evidence="1" id="KW-1133">Transmembrane helix</keyword>
<dbReference type="AlphaFoldDB" id="A0A084EKV3"/>
<dbReference type="EMBL" id="JGVR01000015">
    <property type="protein sequence ID" value="KEZ18595.1"/>
    <property type="molecule type" value="Genomic_DNA"/>
</dbReference>
<keyword evidence="1" id="KW-0472">Membrane</keyword>
<dbReference type="STRING" id="13690.AX777_04645"/>
<dbReference type="PANTHER" id="PTHR20992:SF9">
    <property type="entry name" value="AT15442P-RELATED"/>
    <property type="match status" value="1"/>
</dbReference>
<feature type="transmembrane region" description="Helical" evidence="1">
    <location>
        <begin position="104"/>
        <end position="122"/>
    </location>
</feature>
<feature type="transmembrane region" description="Helical" evidence="1">
    <location>
        <begin position="48"/>
        <end position="66"/>
    </location>
</feature>
<organism evidence="2 3">
    <name type="scientific">Sphingobium yanoikuyae</name>
    <name type="common">Sphingomonas yanoikuyae</name>
    <dbReference type="NCBI Taxonomy" id="13690"/>
    <lineage>
        <taxon>Bacteria</taxon>
        <taxon>Pseudomonadati</taxon>
        <taxon>Pseudomonadota</taxon>
        <taxon>Alphaproteobacteria</taxon>
        <taxon>Sphingomonadales</taxon>
        <taxon>Sphingomonadaceae</taxon>
        <taxon>Sphingobium</taxon>
    </lineage>
</organism>
<sequence length="497" mass="52807">MQNEDDRPVADAPLWRSVPRWWRSHVIRGIDHQAVLERVRADDGWSPSYAFMILMSAGIAVLGLLLSSPAVVIGAMLISPLMGPIVGLGFGLAMTDAREIRRTIVALAGGALVAIAFTAFIVLLSPLQTVTSEIAARTRPNLFDLMVALFSALAGAYAMIRGKAGTIVGVAIATALMPPLATVGFGLATLNATVAGGAFLLFFTNFVTIALAAAIMARLYGFGRRLSPSQSWLQMVFIGAIFLALAVPLGLSLGQIAWEARAARDARDVIRREFPDGARIAQLDLDFAAKPLAVTASVLTSHYERDASARAGHILGDMLGKPVSLDIEQIRVGEGTDADNAQLLAAQTARREVQGQIDRLTDRLALVAGVNPDAVTVDTARKRAVVRARALPDAGLGAYWALERRAAAATPGWTIEVTPPTLPLPSLALDDEGAVTDKDRLALVLWAAQRTGLPIDLSIKGEGHEGLLKPFADRGIDARLVKGASADLAVPHWRVEE</sequence>
<feature type="transmembrane region" description="Helical" evidence="1">
    <location>
        <begin position="194"/>
        <end position="220"/>
    </location>
</feature>
<dbReference type="eggNOG" id="COG2885">
    <property type="taxonomic scope" value="Bacteria"/>
</dbReference>
<evidence type="ECO:0000313" key="2">
    <source>
        <dbReference type="EMBL" id="KEZ18595.1"/>
    </source>
</evidence>
<dbReference type="Pfam" id="PF04087">
    <property type="entry name" value="DUF389"/>
    <property type="match status" value="1"/>
</dbReference>
<keyword evidence="1" id="KW-0812">Transmembrane</keyword>
<dbReference type="PANTHER" id="PTHR20992">
    <property type="entry name" value="AT15442P-RELATED"/>
    <property type="match status" value="1"/>
</dbReference>
<dbReference type="PATRIC" id="fig|13690.10.peg.2695"/>